<evidence type="ECO:0000313" key="3">
    <source>
        <dbReference type="Proteomes" id="UP001338125"/>
    </source>
</evidence>
<proteinExistence type="predicted"/>
<dbReference type="InterPro" id="IPR007310">
    <property type="entry name" value="Aerobactin_biosyn_IucA/IucC_N"/>
</dbReference>
<protein>
    <submittedName>
        <fullName evidence="2">NRPS-independent siderophore synthetase rfs</fullName>
    </submittedName>
</protein>
<dbReference type="PANTHER" id="PTHR34384:SF5">
    <property type="entry name" value="L-2,3-DIAMINOPROPANOATE--CITRATE LIGASE"/>
    <property type="match status" value="1"/>
</dbReference>
<comment type="caution">
    <text evidence="2">The sequence shown here is derived from an EMBL/GenBank/DDBJ whole genome shotgun (WGS) entry which is preliminary data.</text>
</comment>
<dbReference type="EMBL" id="JAVFKD010000014">
    <property type="protein sequence ID" value="KAK5989640.1"/>
    <property type="molecule type" value="Genomic_DNA"/>
</dbReference>
<gene>
    <name evidence="2" type="ORF">PT974_07894</name>
</gene>
<evidence type="ECO:0000259" key="1">
    <source>
        <dbReference type="Pfam" id="PF04183"/>
    </source>
</evidence>
<reference evidence="2 3" key="1">
    <citation type="submission" date="2024-01" db="EMBL/GenBank/DDBJ databases">
        <title>Complete genome of Cladobotryum mycophilum ATHUM6906.</title>
        <authorList>
            <person name="Christinaki A.C."/>
            <person name="Myridakis A.I."/>
            <person name="Kouvelis V.N."/>
        </authorList>
    </citation>
    <scope>NUCLEOTIDE SEQUENCE [LARGE SCALE GENOMIC DNA]</scope>
    <source>
        <strain evidence="2 3">ATHUM6906</strain>
    </source>
</reference>
<feature type="domain" description="Aerobactin siderophore biosynthesis IucA/IucC N-terminal" evidence="1">
    <location>
        <begin position="254"/>
        <end position="368"/>
    </location>
</feature>
<dbReference type="Pfam" id="PF04183">
    <property type="entry name" value="IucA_IucC"/>
    <property type="match status" value="1"/>
</dbReference>
<name>A0ABR0SCV8_9HYPO</name>
<dbReference type="PANTHER" id="PTHR34384">
    <property type="entry name" value="L-2,3-DIAMINOPROPANOATE--CITRATE LIGASE"/>
    <property type="match status" value="1"/>
</dbReference>
<dbReference type="InterPro" id="IPR037455">
    <property type="entry name" value="LucA/IucC-like"/>
</dbReference>
<sequence>MAILSTQDEARFETTKRLLAQLINEGLAQATVEQQGLRLCASEANPGSTDRCVRVSTRYLPTSFVQSGLVTSHVRPEILKPPVTLSDGISEWTELDPEVIFTFVAPWFTVGVDPASIARVAKELGNSASFQEKWLERRSINNLLSLTSPSIEWEQSVVFGHPIHPLHRSFFVLPPLEPVLPEDIPQLLQPSLSFVSVPRDDLQITGPFEETIKPLLRKLDLPLVAQNRLVIPCFTRQLPAVFSRFPNATLIKSVENCFDAQTSIRTLTPRPELGFPYHVKLPLAVQITSAIRTITPWTTHASPMVTGILDSIAPSLPSSLWFFREAAAVSGSQSDFDEAKHLACILREDLEAKARENNEVLIMAGALFERRFYGKPTYSEVCFRLGTDDEKLAWFRRSSSHNNYHTYFYPLLSPISLFSPLICQMLLRNHPSSGIQLRHRA</sequence>
<organism evidence="2 3">
    <name type="scientific">Cladobotryum mycophilum</name>
    <dbReference type="NCBI Taxonomy" id="491253"/>
    <lineage>
        <taxon>Eukaryota</taxon>
        <taxon>Fungi</taxon>
        <taxon>Dikarya</taxon>
        <taxon>Ascomycota</taxon>
        <taxon>Pezizomycotina</taxon>
        <taxon>Sordariomycetes</taxon>
        <taxon>Hypocreomycetidae</taxon>
        <taxon>Hypocreales</taxon>
        <taxon>Hypocreaceae</taxon>
        <taxon>Cladobotryum</taxon>
    </lineage>
</organism>
<evidence type="ECO:0000313" key="2">
    <source>
        <dbReference type="EMBL" id="KAK5989640.1"/>
    </source>
</evidence>
<accession>A0ABR0SCV8</accession>
<keyword evidence="3" id="KW-1185">Reference proteome</keyword>
<dbReference type="Proteomes" id="UP001338125">
    <property type="component" value="Unassembled WGS sequence"/>
</dbReference>